<evidence type="ECO:0000259" key="8">
    <source>
        <dbReference type="Pfam" id="PF00482"/>
    </source>
</evidence>
<evidence type="ECO:0000256" key="7">
    <source>
        <dbReference type="SAM" id="Phobius"/>
    </source>
</evidence>
<evidence type="ECO:0000313" key="10">
    <source>
        <dbReference type="Proteomes" id="UP000287830"/>
    </source>
</evidence>
<dbReference type="PANTHER" id="PTHR35007:SF4">
    <property type="entry name" value="CONSERVED TRANSMEMBRANE PROTEIN-RELATED"/>
    <property type="match status" value="1"/>
</dbReference>
<dbReference type="InterPro" id="IPR018076">
    <property type="entry name" value="T2SS_GspF_dom"/>
</dbReference>
<comment type="subcellular location">
    <subcellularLocation>
        <location evidence="1">Cell membrane</location>
        <topology evidence="1">Multi-pass membrane protein</topology>
    </subcellularLocation>
</comment>
<evidence type="ECO:0000256" key="1">
    <source>
        <dbReference type="ARBA" id="ARBA00004651"/>
    </source>
</evidence>
<protein>
    <submittedName>
        <fullName evidence="9">Membrane protein</fullName>
    </submittedName>
</protein>
<reference evidence="9 10" key="1">
    <citation type="submission" date="2018-11" db="EMBL/GenBank/DDBJ databases">
        <title>Whole genome sequence of Streptomyces chrestomyceticus NBRC 13444(T).</title>
        <authorList>
            <person name="Komaki H."/>
            <person name="Tamura T."/>
        </authorList>
    </citation>
    <scope>NUCLEOTIDE SEQUENCE [LARGE SCALE GENOMIC DNA]</scope>
    <source>
        <strain evidence="9 10">NBRC 13444</strain>
    </source>
</reference>
<feature type="domain" description="Type II secretion system protein GspF" evidence="8">
    <location>
        <begin position="169"/>
        <end position="289"/>
    </location>
</feature>
<feature type="transmembrane region" description="Helical" evidence="7">
    <location>
        <begin position="306"/>
        <end position="329"/>
    </location>
</feature>
<dbReference type="GO" id="GO:0005886">
    <property type="term" value="C:plasma membrane"/>
    <property type="evidence" value="ECO:0007669"/>
    <property type="project" value="UniProtKB-SubCell"/>
</dbReference>
<keyword evidence="5 7" id="KW-0472">Membrane</keyword>
<keyword evidence="2" id="KW-1003">Cell membrane</keyword>
<dbReference type="Pfam" id="PF00482">
    <property type="entry name" value="T2SSF"/>
    <property type="match status" value="1"/>
</dbReference>
<name>A0A7U9PX47_9ACTN</name>
<feature type="transmembrane region" description="Helical" evidence="7">
    <location>
        <begin position="7"/>
        <end position="28"/>
    </location>
</feature>
<comment type="caution">
    <text evidence="9">The sequence shown here is derived from an EMBL/GenBank/DDBJ whole genome shotgun (WGS) entry which is preliminary data.</text>
</comment>
<evidence type="ECO:0000256" key="5">
    <source>
        <dbReference type="ARBA" id="ARBA00023136"/>
    </source>
</evidence>
<evidence type="ECO:0000256" key="4">
    <source>
        <dbReference type="ARBA" id="ARBA00022989"/>
    </source>
</evidence>
<keyword evidence="4 7" id="KW-1133">Transmembrane helix</keyword>
<gene>
    <name evidence="9" type="ORF">OEIGOIKO_03759</name>
</gene>
<dbReference type="EMBL" id="BHZC01000001">
    <property type="protein sequence ID" value="GCD36007.1"/>
    <property type="molecule type" value="Genomic_DNA"/>
</dbReference>
<feature type="transmembrane region" description="Helical" evidence="7">
    <location>
        <begin position="274"/>
        <end position="294"/>
    </location>
</feature>
<proteinExistence type="predicted"/>
<dbReference type="AlphaFoldDB" id="A0A7U9PX47"/>
<accession>A0A7U9PX47</accession>
<keyword evidence="3 7" id="KW-0812">Transmembrane</keyword>
<evidence type="ECO:0000313" key="9">
    <source>
        <dbReference type="EMBL" id="GCD36007.1"/>
    </source>
</evidence>
<sequence length="339" mass="34923">MSDVGVGVGVAAVPVCAAVLCAGVAVWLSGGRSGDVRRARLLLVDGERAGPEGWAREPVADEAEFTPRRALRQVVHWATWAAYRASRLGGGRRNACRDPRRSGESRPGATRSPRELWCLPAGLVLGVMTGSVLPVIAAVVASVLVRRWLRTRERVRERERRGAAVIELCEAVAGELRAGRQPGPALTAVGAASFGEAGAAVTAAARFGGDVPAALRAAGRLPGAEGLAGVAACWQVAVDGGAGLAAGLERIATALRAERDQRDDLRAQLAGPRATALMLALLPAGGLAMGSALGADPIRVLLHTPAGWACLLVGGLLEWCGIVWTARIITAAEGGGHVR</sequence>
<evidence type="ECO:0000256" key="6">
    <source>
        <dbReference type="SAM" id="MobiDB-lite"/>
    </source>
</evidence>
<feature type="compositionally biased region" description="Basic and acidic residues" evidence="6">
    <location>
        <begin position="95"/>
        <end position="104"/>
    </location>
</feature>
<dbReference type="PANTHER" id="PTHR35007">
    <property type="entry name" value="INTEGRAL MEMBRANE PROTEIN-RELATED"/>
    <property type="match status" value="1"/>
</dbReference>
<dbReference type="RefSeq" id="WP_244955207.1">
    <property type="nucleotide sequence ID" value="NZ_BHZC01000001.1"/>
</dbReference>
<dbReference type="GeneID" id="95622652"/>
<evidence type="ECO:0000256" key="2">
    <source>
        <dbReference type="ARBA" id="ARBA00022475"/>
    </source>
</evidence>
<dbReference type="Proteomes" id="UP000287830">
    <property type="component" value="Unassembled WGS sequence"/>
</dbReference>
<feature type="transmembrane region" description="Helical" evidence="7">
    <location>
        <begin position="121"/>
        <end position="145"/>
    </location>
</feature>
<evidence type="ECO:0000256" key="3">
    <source>
        <dbReference type="ARBA" id="ARBA00022692"/>
    </source>
</evidence>
<organism evidence="9 10">
    <name type="scientific">Streptomyces chrestomyceticus JCM 4735</name>
    <dbReference type="NCBI Taxonomy" id="1306181"/>
    <lineage>
        <taxon>Bacteria</taxon>
        <taxon>Bacillati</taxon>
        <taxon>Actinomycetota</taxon>
        <taxon>Actinomycetes</taxon>
        <taxon>Kitasatosporales</taxon>
        <taxon>Streptomycetaceae</taxon>
        <taxon>Streptomyces</taxon>
    </lineage>
</organism>
<feature type="region of interest" description="Disordered" evidence="6">
    <location>
        <begin position="90"/>
        <end position="111"/>
    </location>
</feature>